<feature type="region of interest" description="Disordered" evidence="1">
    <location>
        <begin position="330"/>
        <end position="400"/>
    </location>
</feature>
<evidence type="ECO:0000313" key="2">
    <source>
        <dbReference type="EMBL" id="ABR17035.1"/>
    </source>
</evidence>
<name>B8LN05_PICSI</name>
<dbReference type="EMBL" id="EF677190">
    <property type="protein sequence ID" value="ABR17035.1"/>
    <property type="molecule type" value="mRNA"/>
</dbReference>
<dbReference type="PANTHER" id="PTHR39741:SF2">
    <property type="entry name" value="F-BOX DOMAIN-CONTAINING PROTEIN"/>
    <property type="match status" value="1"/>
</dbReference>
<dbReference type="InterPro" id="IPR036047">
    <property type="entry name" value="F-box-like_dom_sf"/>
</dbReference>
<feature type="compositionally biased region" description="Acidic residues" evidence="1">
    <location>
        <begin position="385"/>
        <end position="394"/>
    </location>
</feature>
<dbReference type="InterPro" id="IPR055336">
    <property type="entry name" value="At4g00755-like"/>
</dbReference>
<evidence type="ECO:0000256" key="1">
    <source>
        <dbReference type="SAM" id="MobiDB-lite"/>
    </source>
</evidence>
<reference evidence="2" key="1">
    <citation type="submission" date="2007-06" db="EMBL/GenBank/DDBJ databases">
        <title>Full length cDNA sequences from Sitka Spruce (Picea sitchensis).</title>
        <authorList>
            <person name="Ralph S.G."/>
            <person name="Chun H.E."/>
            <person name="Liao N."/>
            <person name="Ali J."/>
            <person name="Reid K."/>
            <person name="Kolosova N."/>
            <person name="Cooper N."/>
            <person name="Cullis C."/>
            <person name="Jancsik S."/>
            <person name="Moore R."/>
            <person name="Mayo M."/>
            <person name="Wagner S."/>
            <person name="Holt R.A."/>
            <person name="Jones S.J.M."/>
            <person name="Marra M.A."/>
            <person name="Ritland C.E."/>
            <person name="Ritland K."/>
            <person name="Bohlmann J."/>
        </authorList>
    </citation>
    <scope>NUCLEOTIDE SEQUENCE</scope>
    <source>
        <tissue evidence="2">Green portion of the leader tissue</tissue>
    </source>
</reference>
<protein>
    <recommendedName>
        <fullName evidence="3">F-box domain-containing protein</fullName>
    </recommendedName>
</protein>
<feature type="compositionally biased region" description="Acidic residues" evidence="1">
    <location>
        <begin position="342"/>
        <end position="359"/>
    </location>
</feature>
<sequence>MEIADASSSSMEEDTPSVVDRLDSGLAGRIFNYLDEPMDLACLTAVSRSCRRIVVESRCFKDLCIRICPEVSSFNSVMEEDKKSIFGGLSSSKDLAWTNLNMEHRVYGKLAHELIRPPVEKTCICGHICASSTDNYPRESVIFTLDPRIKKNRRPSYWSSKGESSRDVSETLTYRLHKKLSVVHEVKIRPFQGSYFQRGTPIYSANAVRFRFGYSISSPGIKSSVMDGSMSSDRSPCEDYVWTYISQEYPMLQEDELQSFKLPRPVLCIGDILQVELLGRVQRQEIDQLYYICVCHVYVVGRPLSSITFEVQGQPRQYILKYLGHQGHPEMPFEDTSGAASQEDETGTSSDDQDSDEDGNNNFIFDSDNQDSDEDGDINLFLDSDNQDSNEDDNINLFLD</sequence>
<proteinExistence type="evidence at transcript level"/>
<feature type="compositionally biased region" description="Acidic residues" evidence="1">
    <location>
        <begin position="368"/>
        <end position="377"/>
    </location>
</feature>
<accession>B8LN05</accession>
<dbReference type="SUPFAM" id="SSF81383">
    <property type="entry name" value="F-box domain"/>
    <property type="match status" value="1"/>
</dbReference>
<dbReference type="PANTHER" id="PTHR39741">
    <property type="entry name" value="F-BOX DOMAIN CONTAINING PROTEIN, EXPRESSED"/>
    <property type="match status" value="1"/>
</dbReference>
<organism evidence="2">
    <name type="scientific">Picea sitchensis</name>
    <name type="common">Sitka spruce</name>
    <name type="synonym">Pinus sitchensis</name>
    <dbReference type="NCBI Taxonomy" id="3332"/>
    <lineage>
        <taxon>Eukaryota</taxon>
        <taxon>Viridiplantae</taxon>
        <taxon>Streptophyta</taxon>
        <taxon>Embryophyta</taxon>
        <taxon>Tracheophyta</taxon>
        <taxon>Spermatophyta</taxon>
        <taxon>Pinopsida</taxon>
        <taxon>Pinidae</taxon>
        <taxon>Conifers I</taxon>
        <taxon>Pinales</taxon>
        <taxon>Pinaceae</taxon>
        <taxon>Picea</taxon>
    </lineage>
</organism>
<dbReference type="AlphaFoldDB" id="B8LN05"/>
<dbReference type="OMA" id="AYMHLSY"/>
<evidence type="ECO:0008006" key="3">
    <source>
        <dbReference type="Google" id="ProtNLM"/>
    </source>
</evidence>